<feature type="region of interest" description="Disordered" evidence="1">
    <location>
        <begin position="81"/>
        <end position="102"/>
    </location>
</feature>
<proteinExistence type="predicted"/>
<organism evidence="2">
    <name type="scientific">Aplanochytrium stocchinoi</name>
    <dbReference type="NCBI Taxonomy" id="215587"/>
    <lineage>
        <taxon>Eukaryota</taxon>
        <taxon>Sar</taxon>
        <taxon>Stramenopiles</taxon>
        <taxon>Bigyra</taxon>
        <taxon>Labyrinthulomycetes</taxon>
        <taxon>Thraustochytrida</taxon>
        <taxon>Thraustochytriidae</taxon>
        <taxon>Aplanochytrium</taxon>
    </lineage>
</organism>
<dbReference type="AlphaFoldDB" id="A0A7S3PH00"/>
<reference evidence="2" key="1">
    <citation type="submission" date="2021-01" db="EMBL/GenBank/DDBJ databases">
        <authorList>
            <person name="Corre E."/>
            <person name="Pelletier E."/>
            <person name="Niang G."/>
            <person name="Scheremetjew M."/>
            <person name="Finn R."/>
            <person name="Kale V."/>
            <person name="Holt S."/>
            <person name="Cochrane G."/>
            <person name="Meng A."/>
            <person name="Brown T."/>
            <person name="Cohen L."/>
        </authorList>
    </citation>
    <scope>NUCLEOTIDE SEQUENCE</scope>
    <source>
        <strain evidence="2">GSBS06</strain>
    </source>
</reference>
<protein>
    <submittedName>
        <fullName evidence="2">Uncharacterized protein</fullName>
    </submittedName>
</protein>
<name>A0A7S3PH00_9STRA</name>
<sequence>MLCVASLVIFSRAEFSEAEHVDELMATFLLSVRYIAQALRLIVLLKHKQRLTELTAGIGKNTVDDVDFTLIDPDLDIDEFVGTPRRDSTLSRSSSTSESKGKRVSLGFGYINSHVFSFPKLIRHDSNYSNSSVESYETP</sequence>
<evidence type="ECO:0000256" key="1">
    <source>
        <dbReference type="SAM" id="MobiDB-lite"/>
    </source>
</evidence>
<dbReference type="EMBL" id="HBIN01009261">
    <property type="protein sequence ID" value="CAE0436626.1"/>
    <property type="molecule type" value="Transcribed_RNA"/>
</dbReference>
<accession>A0A7S3PH00</accession>
<evidence type="ECO:0000313" key="2">
    <source>
        <dbReference type="EMBL" id="CAE0436626.1"/>
    </source>
</evidence>
<gene>
    <name evidence="2" type="ORF">ASTO00021_LOCUS6885</name>
</gene>